<sequence length="136" mass="14738">MPGTTGFVPSDAEVASVLAWFERYDALAAALDYEGMAELAVFPLNEVTDDGKGQGKAEQLDRSAYLAQMEQVMGGGGDVKLETTRTPHFLSASLVFVISDGTMTYDGFTQPIRYGDLLLKVDGNWKFQTMVQGGWG</sequence>
<dbReference type="Proteomes" id="UP000295388">
    <property type="component" value="Unassembled WGS sequence"/>
</dbReference>
<protein>
    <recommendedName>
        <fullName evidence="3">SnoaL-like protein</fullName>
    </recommendedName>
</protein>
<comment type="caution">
    <text evidence="1">The sequence shown here is derived from an EMBL/GenBank/DDBJ whole genome shotgun (WGS) entry which is preliminary data.</text>
</comment>
<evidence type="ECO:0008006" key="3">
    <source>
        <dbReference type="Google" id="ProtNLM"/>
    </source>
</evidence>
<dbReference type="EMBL" id="SNWQ01000015">
    <property type="protein sequence ID" value="TDO44627.1"/>
    <property type="molecule type" value="Genomic_DNA"/>
</dbReference>
<reference evidence="1 2" key="1">
    <citation type="submission" date="2019-03" db="EMBL/GenBank/DDBJ databases">
        <title>Genomic Encyclopedia of Type Strains, Phase III (KMG-III): the genomes of soil and plant-associated and newly described type strains.</title>
        <authorList>
            <person name="Whitman W."/>
        </authorList>
    </citation>
    <scope>NUCLEOTIDE SEQUENCE [LARGE SCALE GENOMIC DNA]</scope>
    <source>
        <strain evidence="1 2">VKM Ac-2527</strain>
    </source>
</reference>
<dbReference type="InterPro" id="IPR032710">
    <property type="entry name" value="NTF2-like_dom_sf"/>
</dbReference>
<dbReference type="SUPFAM" id="SSF54427">
    <property type="entry name" value="NTF2-like"/>
    <property type="match status" value="1"/>
</dbReference>
<accession>A0A4R6K5M6</accession>
<name>A0A4R6K5M6_9ACTN</name>
<evidence type="ECO:0000313" key="2">
    <source>
        <dbReference type="Proteomes" id="UP000295388"/>
    </source>
</evidence>
<proteinExistence type="predicted"/>
<dbReference type="AlphaFoldDB" id="A0A4R6K5M6"/>
<evidence type="ECO:0000313" key="1">
    <source>
        <dbReference type="EMBL" id="TDO44627.1"/>
    </source>
</evidence>
<gene>
    <name evidence="1" type="ORF">EV643_115129</name>
</gene>
<keyword evidence="2" id="KW-1185">Reference proteome</keyword>
<dbReference type="Gene3D" id="3.10.450.50">
    <property type="match status" value="1"/>
</dbReference>
<organism evidence="1 2">
    <name type="scientific">Kribbella caucasensis</name>
    <dbReference type="NCBI Taxonomy" id="2512215"/>
    <lineage>
        <taxon>Bacteria</taxon>
        <taxon>Bacillati</taxon>
        <taxon>Actinomycetota</taxon>
        <taxon>Actinomycetes</taxon>
        <taxon>Propionibacteriales</taxon>
        <taxon>Kribbellaceae</taxon>
        <taxon>Kribbella</taxon>
    </lineage>
</organism>